<comment type="subunit">
    <text evidence="8">Homodimer.</text>
</comment>
<dbReference type="OrthoDB" id="9776868at2"/>
<dbReference type="GO" id="GO:0050661">
    <property type="term" value="F:NADP binding"/>
    <property type="evidence" value="ECO:0007669"/>
    <property type="project" value="InterPro"/>
</dbReference>
<dbReference type="RefSeq" id="WP_075293589.1">
    <property type="nucleotide sequence ID" value="NZ_CP018802.1"/>
</dbReference>
<dbReference type="InterPro" id="IPR013708">
    <property type="entry name" value="Shikimate_DH-bd_N"/>
</dbReference>
<dbReference type="GO" id="GO:0009073">
    <property type="term" value="P:aromatic amino acid family biosynthetic process"/>
    <property type="evidence" value="ECO:0007669"/>
    <property type="project" value="UniProtKB-KW"/>
</dbReference>
<comment type="pathway">
    <text evidence="1 8">Metabolic intermediate biosynthesis; chorismate biosynthesis; chorismate from D-erythrose 4-phosphate and phosphoenolpyruvate: step 4/7.</text>
</comment>
<feature type="binding site" evidence="8">
    <location>
        <position position="213"/>
    </location>
    <ligand>
        <name>NADP(+)</name>
        <dbReference type="ChEBI" id="CHEBI:58349"/>
    </ligand>
</feature>
<feature type="binding site" evidence="8">
    <location>
        <begin position="14"/>
        <end position="16"/>
    </location>
    <ligand>
        <name>shikimate</name>
        <dbReference type="ChEBI" id="CHEBI:36208"/>
    </ligand>
</feature>
<evidence type="ECO:0000313" key="12">
    <source>
        <dbReference type="EMBL" id="QQF82368.1"/>
    </source>
</evidence>
<dbReference type="SUPFAM" id="SSF53223">
    <property type="entry name" value="Aminoacid dehydrogenase-like, N-terminal domain"/>
    <property type="match status" value="1"/>
</dbReference>
<comment type="similarity">
    <text evidence="8">Belongs to the shikimate dehydrogenase family.</text>
</comment>
<dbReference type="CDD" id="cd01065">
    <property type="entry name" value="NAD_bind_Shikimate_DH"/>
    <property type="match status" value="1"/>
</dbReference>
<feature type="active site" description="Proton acceptor" evidence="8">
    <location>
        <position position="65"/>
    </location>
</feature>
<evidence type="ECO:0000256" key="2">
    <source>
        <dbReference type="ARBA" id="ARBA00012962"/>
    </source>
</evidence>
<dbReference type="PANTHER" id="PTHR21089">
    <property type="entry name" value="SHIKIMATE DEHYDROGENASE"/>
    <property type="match status" value="1"/>
</dbReference>
<reference evidence="12 13" key="1">
    <citation type="submission" date="2020-12" db="EMBL/GenBank/DDBJ databases">
        <title>ASc-MMNZ-VFA-070.</title>
        <authorList>
            <person name="Schryvers A."/>
            <person name="Mostafa Nazari M."/>
            <person name="Farshchi Andisi V."/>
            <person name="Timsit E."/>
            <person name="Walter Morck D."/>
        </authorList>
    </citation>
    <scope>NUCLEOTIDE SEQUENCE [LARGE SCALE GENOMIC DNA]</scope>
    <source>
        <strain evidence="12 13">ASc-MMNZ-VFA-070</strain>
    </source>
</reference>
<feature type="binding site" evidence="8">
    <location>
        <position position="238"/>
    </location>
    <ligand>
        <name>NADP(+)</name>
        <dbReference type="ChEBI" id="CHEBI:58349"/>
    </ligand>
</feature>
<evidence type="ECO:0000259" key="11">
    <source>
        <dbReference type="Pfam" id="PF18317"/>
    </source>
</evidence>
<dbReference type="InterPro" id="IPR036291">
    <property type="entry name" value="NAD(P)-bd_dom_sf"/>
</dbReference>
<evidence type="ECO:0000259" key="10">
    <source>
        <dbReference type="Pfam" id="PF08501"/>
    </source>
</evidence>
<feature type="binding site" evidence="8">
    <location>
        <begin position="126"/>
        <end position="130"/>
    </location>
    <ligand>
        <name>NADP(+)</name>
        <dbReference type="ChEBI" id="CHEBI:58349"/>
    </ligand>
</feature>
<name>A0A9Q7E4R3_HISSO</name>
<dbReference type="InterPro" id="IPR046346">
    <property type="entry name" value="Aminoacid_DH-like_N_sf"/>
</dbReference>
<dbReference type="Gene3D" id="3.40.50.720">
    <property type="entry name" value="NAD(P)-binding Rossmann-like Domain"/>
    <property type="match status" value="1"/>
</dbReference>
<dbReference type="Proteomes" id="UP000595373">
    <property type="component" value="Chromosome"/>
</dbReference>
<dbReference type="Gene3D" id="3.40.50.10860">
    <property type="entry name" value="Leucine Dehydrogenase, chain A, domain 1"/>
    <property type="match status" value="1"/>
</dbReference>
<evidence type="ECO:0000256" key="7">
    <source>
        <dbReference type="ARBA" id="ARBA00049442"/>
    </source>
</evidence>
<feature type="binding site" evidence="8">
    <location>
        <position position="215"/>
    </location>
    <ligand>
        <name>shikimate</name>
        <dbReference type="ChEBI" id="CHEBI:36208"/>
    </ligand>
</feature>
<feature type="binding site" evidence="8">
    <location>
        <position position="102"/>
    </location>
    <ligand>
        <name>shikimate</name>
        <dbReference type="ChEBI" id="CHEBI:36208"/>
    </ligand>
</feature>
<dbReference type="InterPro" id="IPR011342">
    <property type="entry name" value="Shikimate_DH"/>
</dbReference>
<dbReference type="NCBIfam" id="TIGR00507">
    <property type="entry name" value="aroE"/>
    <property type="match status" value="1"/>
</dbReference>
<dbReference type="InterPro" id="IPR041121">
    <property type="entry name" value="SDH_C"/>
</dbReference>
<keyword evidence="3 8" id="KW-0028">Amino-acid biosynthesis</keyword>
<evidence type="ECO:0000256" key="4">
    <source>
        <dbReference type="ARBA" id="ARBA00022857"/>
    </source>
</evidence>
<feature type="binding site" evidence="8">
    <location>
        <position position="245"/>
    </location>
    <ligand>
        <name>shikimate</name>
        <dbReference type="ChEBI" id="CHEBI:36208"/>
    </ligand>
</feature>
<dbReference type="Pfam" id="PF08501">
    <property type="entry name" value="Shikimate_dh_N"/>
    <property type="match status" value="1"/>
</dbReference>
<dbReference type="FunFam" id="3.40.50.10860:FF:000006">
    <property type="entry name" value="Shikimate dehydrogenase (NADP(+))"/>
    <property type="match status" value="1"/>
</dbReference>
<dbReference type="EMBL" id="CP066558">
    <property type="protein sequence ID" value="QQF82368.1"/>
    <property type="molecule type" value="Genomic_DNA"/>
</dbReference>
<dbReference type="Pfam" id="PF01488">
    <property type="entry name" value="Shikimate_DH"/>
    <property type="match status" value="1"/>
</dbReference>
<proteinExistence type="inferred from homology"/>
<comment type="function">
    <text evidence="8">Involved in the biosynthesis of the chorismate, which leads to the biosynthesis of aromatic amino acids. Catalyzes the reversible NADPH linked reduction of 3-dehydroshikimate (DHSA) to yield shikimate (SA).</text>
</comment>
<evidence type="ECO:0000256" key="8">
    <source>
        <dbReference type="HAMAP-Rule" id="MF_00222"/>
    </source>
</evidence>
<gene>
    <name evidence="8 12" type="primary">aroE</name>
    <name evidence="12" type="ORF">JFL49_00135</name>
</gene>
<keyword evidence="13" id="KW-1185">Reference proteome</keyword>
<evidence type="ECO:0000259" key="9">
    <source>
        <dbReference type="Pfam" id="PF01488"/>
    </source>
</evidence>
<evidence type="ECO:0000313" key="13">
    <source>
        <dbReference type="Proteomes" id="UP000595373"/>
    </source>
</evidence>
<feature type="binding site" evidence="8">
    <location>
        <begin position="149"/>
        <end position="154"/>
    </location>
    <ligand>
        <name>NADP(+)</name>
        <dbReference type="ChEBI" id="CHEBI:58349"/>
    </ligand>
</feature>
<feature type="domain" description="Quinate/shikimate 5-dehydrogenase/glutamyl-tRNA reductase" evidence="9">
    <location>
        <begin position="119"/>
        <end position="190"/>
    </location>
</feature>
<dbReference type="InterPro" id="IPR022893">
    <property type="entry name" value="Shikimate_DH_fam"/>
</dbReference>
<dbReference type="AlphaFoldDB" id="A0A9Q7E4R3"/>
<dbReference type="InterPro" id="IPR006151">
    <property type="entry name" value="Shikm_DH/Glu-tRNA_Rdtase"/>
</dbReference>
<dbReference type="HAMAP" id="MF_00222">
    <property type="entry name" value="Shikimate_DH_AroE"/>
    <property type="match status" value="1"/>
</dbReference>
<keyword evidence="6 8" id="KW-0057">Aromatic amino acid biosynthesis</keyword>
<organism evidence="12 13">
    <name type="scientific">Histophilus somni</name>
    <name type="common">Haemophilus somnus</name>
    <dbReference type="NCBI Taxonomy" id="731"/>
    <lineage>
        <taxon>Bacteria</taxon>
        <taxon>Pseudomonadati</taxon>
        <taxon>Pseudomonadota</taxon>
        <taxon>Gammaproteobacteria</taxon>
        <taxon>Pasteurellales</taxon>
        <taxon>Pasteurellaceae</taxon>
        <taxon>Histophilus</taxon>
    </lineage>
</organism>
<evidence type="ECO:0000256" key="3">
    <source>
        <dbReference type="ARBA" id="ARBA00022605"/>
    </source>
</evidence>
<feature type="binding site" evidence="8">
    <location>
        <position position="61"/>
    </location>
    <ligand>
        <name>shikimate</name>
        <dbReference type="ChEBI" id="CHEBI:36208"/>
    </ligand>
</feature>
<comment type="caution">
    <text evidence="8">Lacks conserved residue(s) required for the propagation of feature annotation.</text>
</comment>
<dbReference type="Pfam" id="PF18317">
    <property type="entry name" value="SDH_C"/>
    <property type="match status" value="1"/>
</dbReference>
<evidence type="ECO:0000256" key="1">
    <source>
        <dbReference type="ARBA" id="ARBA00004871"/>
    </source>
</evidence>
<dbReference type="GO" id="GO:0019632">
    <property type="term" value="P:shikimate metabolic process"/>
    <property type="evidence" value="ECO:0007669"/>
    <property type="project" value="InterPro"/>
</dbReference>
<keyword evidence="5 8" id="KW-0560">Oxidoreductase</keyword>
<dbReference type="SUPFAM" id="SSF51735">
    <property type="entry name" value="NAD(P)-binding Rossmann-fold domains"/>
    <property type="match status" value="1"/>
</dbReference>
<dbReference type="PANTHER" id="PTHR21089:SF1">
    <property type="entry name" value="BIFUNCTIONAL 3-DEHYDROQUINATE DEHYDRATASE_SHIKIMATE DEHYDROGENASE, CHLOROPLASTIC"/>
    <property type="match status" value="1"/>
</dbReference>
<feature type="domain" description="SDH C-terminal" evidence="11">
    <location>
        <begin position="238"/>
        <end position="261"/>
    </location>
</feature>
<dbReference type="GO" id="GO:0005829">
    <property type="term" value="C:cytosol"/>
    <property type="evidence" value="ECO:0007669"/>
    <property type="project" value="TreeGrafter"/>
</dbReference>
<feature type="domain" description="Shikimate dehydrogenase substrate binding N-terminal" evidence="10">
    <location>
        <begin position="6"/>
        <end position="88"/>
    </location>
</feature>
<dbReference type="GO" id="GO:0008652">
    <property type="term" value="P:amino acid biosynthetic process"/>
    <property type="evidence" value="ECO:0007669"/>
    <property type="project" value="UniProtKB-KW"/>
</dbReference>
<feature type="binding site" evidence="8">
    <location>
        <position position="86"/>
    </location>
    <ligand>
        <name>shikimate</name>
        <dbReference type="ChEBI" id="CHEBI:36208"/>
    </ligand>
</feature>
<dbReference type="GO" id="GO:0004764">
    <property type="term" value="F:shikimate 3-dehydrogenase (NADP+) activity"/>
    <property type="evidence" value="ECO:0007669"/>
    <property type="project" value="UniProtKB-UniRule"/>
</dbReference>
<dbReference type="EC" id="1.1.1.25" evidence="2 8"/>
<keyword evidence="4 8" id="KW-0521">NADP</keyword>
<comment type="catalytic activity">
    <reaction evidence="7 8">
        <text>shikimate + NADP(+) = 3-dehydroshikimate + NADPH + H(+)</text>
        <dbReference type="Rhea" id="RHEA:17737"/>
        <dbReference type="ChEBI" id="CHEBI:15378"/>
        <dbReference type="ChEBI" id="CHEBI:16630"/>
        <dbReference type="ChEBI" id="CHEBI:36208"/>
        <dbReference type="ChEBI" id="CHEBI:57783"/>
        <dbReference type="ChEBI" id="CHEBI:58349"/>
        <dbReference type="EC" id="1.1.1.25"/>
    </reaction>
</comment>
<evidence type="ECO:0000256" key="5">
    <source>
        <dbReference type="ARBA" id="ARBA00023002"/>
    </source>
</evidence>
<dbReference type="GO" id="GO:0009423">
    <property type="term" value="P:chorismate biosynthetic process"/>
    <property type="evidence" value="ECO:0007669"/>
    <property type="project" value="UniProtKB-UniRule"/>
</dbReference>
<accession>A0A9Q7E4R3</accession>
<evidence type="ECO:0000256" key="6">
    <source>
        <dbReference type="ARBA" id="ARBA00023141"/>
    </source>
</evidence>
<dbReference type="NCBIfam" id="NF001310">
    <property type="entry name" value="PRK00258.1-2"/>
    <property type="match status" value="1"/>
</dbReference>
<sequence>MDKYAVWGNPIAQSRSPQLHRYFAKQTRQNLDYVAILGDEEKFEQQLSDFFAQGAKGCNITAPFKERAFKLAQQHSKRCLSAESCNTLKKLADGTLFADNTDGAGLVSDLQRLNWLKPNQRILILGAGGATKGVLLPLLQAQQNILITNRTFSRAEDLAHKFNQFGTIEALDLKHIPIQTFDLIINATSTGLQGKTIDINPQILQLASAVYDMQYSKESDTPFIALCKKQGVTKISDGFGMLVGQAAHAFYLWRGVMPEIDPLFSGNEIKI</sequence>
<protein>
    <recommendedName>
        <fullName evidence="2 8">Shikimate dehydrogenase (NADP(+))</fullName>
        <shortName evidence="8">SDH</shortName>
        <ecNumber evidence="2 8">1.1.1.25</ecNumber>
    </recommendedName>
</protein>